<name>A0A317VJM0_9EURO</name>
<sequence length="90" mass="9427">LLGGRLQQVLELAFLGSGTDSLAALCATRRAFRTGSMTTALSSPPVRCTGFHGWSIIRLHAGICLTASGDILGSFPLPALFVPLSVRCII</sequence>
<proteinExistence type="predicted"/>
<dbReference type="OrthoDB" id="10466219at2759"/>
<gene>
    <name evidence="1" type="ORF">BO94DRAFT_434194</name>
</gene>
<keyword evidence="2" id="KW-1185">Reference proteome</keyword>
<dbReference type="Proteomes" id="UP000246702">
    <property type="component" value="Unassembled WGS sequence"/>
</dbReference>
<accession>A0A317VJM0</accession>
<dbReference type="AlphaFoldDB" id="A0A317VJM0"/>
<organism evidence="1 2">
    <name type="scientific">Aspergillus sclerotioniger CBS 115572</name>
    <dbReference type="NCBI Taxonomy" id="1450535"/>
    <lineage>
        <taxon>Eukaryota</taxon>
        <taxon>Fungi</taxon>
        <taxon>Dikarya</taxon>
        <taxon>Ascomycota</taxon>
        <taxon>Pezizomycotina</taxon>
        <taxon>Eurotiomycetes</taxon>
        <taxon>Eurotiomycetidae</taxon>
        <taxon>Eurotiales</taxon>
        <taxon>Aspergillaceae</taxon>
        <taxon>Aspergillus</taxon>
        <taxon>Aspergillus subgen. Circumdati</taxon>
    </lineage>
</organism>
<dbReference type="RefSeq" id="XP_025463757.1">
    <property type="nucleotide sequence ID" value="XM_025607486.1"/>
</dbReference>
<comment type="caution">
    <text evidence="1">The sequence shown here is derived from an EMBL/GenBank/DDBJ whole genome shotgun (WGS) entry which is preliminary data.</text>
</comment>
<evidence type="ECO:0000313" key="1">
    <source>
        <dbReference type="EMBL" id="PWY74564.1"/>
    </source>
</evidence>
<dbReference type="GeneID" id="37109629"/>
<evidence type="ECO:0000313" key="2">
    <source>
        <dbReference type="Proteomes" id="UP000246702"/>
    </source>
</evidence>
<protein>
    <submittedName>
        <fullName evidence="1">Uncharacterized protein</fullName>
    </submittedName>
</protein>
<dbReference type="EMBL" id="MSFK01000030">
    <property type="protein sequence ID" value="PWY74564.1"/>
    <property type="molecule type" value="Genomic_DNA"/>
</dbReference>
<reference evidence="1 2" key="1">
    <citation type="submission" date="2016-12" db="EMBL/GenBank/DDBJ databases">
        <title>The genomes of Aspergillus section Nigri reveals drivers in fungal speciation.</title>
        <authorList>
            <consortium name="DOE Joint Genome Institute"/>
            <person name="Vesth T.C."/>
            <person name="Nybo J."/>
            <person name="Theobald S."/>
            <person name="Brandl J."/>
            <person name="Frisvad J.C."/>
            <person name="Nielsen K.F."/>
            <person name="Lyhne E.K."/>
            <person name="Kogle M.E."/>
            <person name="Kuo A."/>
            <person name="Riley R."/>
            <person name="Clum A."/>
            <person name="Nolan M."/>
            <person name="Lipzen A."/>
            <person name="Salamov A."/>
            <person name="Henrissat B."/>
            <person name="Wiebenga A."/>
            <person name="De Vries R.P."/>
            <person name="Grigoriev I.V."/>
            <person name="Mortensen U.H."/>
            <person name="Andersen M.R."/>
            <person name="Baker S.E."/>
        </authorList>
    </citation>
    <scope>NUCLEOTIDE SEQUENCE [LARGE SCALE GENOMIC DNA]</scope>
    <source>
        <strain evidence="1 2">CBS 115572</strain>
    </source>
</reference>
<feature type="non-terminal residue" evidence="1">
    <location>
        <position position="90"/>
    </location>
</feature>
<feature type="non-terminal residue" evidence="1">
    <location>
        <position position="1"/>
    </location>
</feature>